<evidence type="ECO:0000313" key="4">
    <source>
        <dbReference type="Proteomes" id="UP001162131"/>
    </source>
</evidence>
<dbReference type="Proteomes" id="UP001162131">
    <property type="component" value="Unassembled WGS sequence"/>
</dbReference>
<gene>
    <name evidence="3" type="ORF">BSTOLATCC_MIC25208</name>
</gene>
<dbReference type="InterPro" id="IPR036871">
    <property type="entry name" value="PX_dom_sf"/>
</dbReference>
<evidence type="ECO:0000256" key="1">
    <source>
        <dbReference type="SAM" id="Coils"/>
    </source>
</evidence>
<keyword evidence="4" id="KW-1185">Reference proteome</keyword>
<dbReference type="SUPFAM" id="SSF64268">
    <property type="entry name" value="PX domain"/>
    <property type="match status" value="1"/>
</dbReference>
<dbReference type="InterPro" id="IPR001683">
    <property type="entry name" value="PX_dom"/>
</dbReference>
<dbReference type="Gene3D" id="3.30.1520.10">
    <property type="entry name" value="Phox-like domain"/>
    <property type="match status" value="1"/>
</dbReference>
<organism evidence="3 4">
    <name type="scientific">Blepharisma stoltei</name>
    <dbReference type="NCBI Taxonomy" id="1481888"/>
    <lineage>
        <taxon>Eukaryota</taxon>
        <taxon>Sar</taxon>
        <taxon>Alveolata</taxon>
        <taxon>Ciliophora</taxon>
        <taxon>Postciliodesmatophora</taxon>
        <taxon>Heterotrichea</taxon>
        <taxon>Heterotrichida</taxon>
        <taxon>Blepharismidae</taxon>
        <taxon>Blepharisma</taxon>
    </lineage>
</organism>
<dbReference type="GO" id="GO:0035091">
    <property type="term" value="F:phosphatidylinositol binding"/>
    <property type="evidence" value="ECO:0007669"/>
    <property type="project" value="InterPro"/>
</dbReference>
<reference evidence="3" key="1">
    <citation type="submission" date="2021-09" db="EMBL/GenBank/DDBJ databases">
        <authorList>
            <consortium name="AG Swart"/>
            <person name="Singh M."/>
            <person name="Singh A."/>
            <person name="Seah K."/>
            <person name="Emmerich C."/>
        </authorList>
    </citation>
    <scope>NUCLEOTIDE SEQUENCE</scope>
    <source>
        <strain evidence="3">ATCC30299</strain>
    </source>
</reference>
<dbReference type="EMBL" id="CAJZBQ010000024">
    <property type="protein sequence ID" value="CAG9319965.1"/>
    <property type="molecule type" value="Genomic_DNA"/>
</dbReference>
<dbReference type="AlphaFoldDB" id="A0AAU9J402"/>
<protein>
    <recommendedName>
        <fullName evidence="2">PX domain-containing protein</fullName>
    </recommendedName>
</protein>
<dbReference type="PANTHER" id="PTHR10555">
    <property type="entry name" value="SORTING NEXIN"/>
    <property type="match status" value="1"/>
</dbReference>
<feature type="domain" description="PX" evidence="2">
    <location>
        <begin position="37"/>
        <end position="149"/>
    </location>
</feature>
<dbReference type="PROSITE" id="PS50195">
    <property type="entry name" value="PX"/>
    <property type="match status" value="1"/>
</dbReference>
<name>A0AAU9J402_9CILI</name>
<dbReference type="SMART" id="SM00312">
    <property type="entry name" value="PX"/>
    <property type="match status" value="1"/>
</dbReference>
<dbReference type="GO" id="GO:0005768">
    <property type="term" value="C:endosome"/>
    <property type="evidence" value="ECO:0007669"/>
    <property type="project" value="TreeGrafter"/>
</dbReference>
<accession>A0AAU9J402</accession>
<dbReference type="CDD" id="cd06093">
    <property type="entry name" value="PX_domain"/>
    <property type="match status" value="1"/>
</dbReference>
<proteinExistence type="predicted"/>
<feature type="coiled-coil region" evidence="1">
    <location>
        <begin position="315"/>
        <end position="342"/>
    </location>
</feature>
<comment type="caution">
    <text evidence="3">The sequence shown here is derived from an EMBL/GenBank/DDBJ whole genome shotgun (WGS) entry which is preliminary data.</text>
</comment>
<dbReference type="PANTHER" id="PTHR10555:SF170">
    <property type="entry name" value="FI18122P1"/>
    <property type="match status" value="1"/>
</dbReference>
<dbReference type="Pfam" id="PF00787">
    <property type="entry name" value="PX"/>
    <property type="match status" value="1"/>
</dbReference>
<sequence>MESDPSSETEENYNNLIESDFSYVNIDKLNSSKNSRENVTISLGTPTVNNGSLRNFVTYPISGSDSTGNIQTSRRYKDFKALRDILSRQWPGCYMPQIPPKQMTGNLGKDFIDKRKVLLEAFLMKIAKIPYIYHSEIVQQFVRGPQEFHKCVGHYGRLPFQKLAPLYKEVFSEFTSFVSNSESHKEMEDAQKHFSGCLAQLQVFEGWCKYTTDYFEYYQKEVQNLFIDLKSVNQVYAEEKNINLETRNLTTNPYSVLLGWVRTEILDLEGLNEAIQGRFMLEAIKLKIADRIDEERENLIKIQSGKKNFVQILLQKNKEQYIEKTSREITNLEEELKCVEKIVNIVTGTLLNGVIPKFKEGKQHMYEIVLKTFTSSSIKELEFLIAQNKQIERDILN</sequence>
<evidence type="ECO:0000313" key="3">
    <source>
        <dbReference type="EMBL" id="CAG9319965.1"/>
    </source>
</evidence>
<keyword evidence="1" id="KW-0175">Coiled coil</keyword>
<evidence type="ECO:0000259" key="2">
    <source>
        <dbReference type="PROSITE" id="PS50195"/>
    </source>
</evidence>